<keyword evidence="2 4" id="KW-0808">Transferase</keyword>
<dbReference type="EMBL" id="SIHJ01000001">
    <property type="protein sequence ID" value="TWT36686.1"/>
    <property type="molecule type" value="Genomic_DNA"/>
</dbReference>
<comment type="caution">
    <text evidence="4">The sequence shown here is derived from an EMBL/GenBank/DDBJ whole genome shotgun (WGS) entry which is preliminary data.</text>
</comment>
<dbReference type="InterPro" id="IPR027417">
    <property type="entry name" value="P-loop_NTPase"/>
</dbReference>
<reference evidence="4 5" key="1">
    <citation type="submission" date="2019-02" db="EMBL/GenBank/DDBJ databases">
        <title>Deep-cultivation of Planctomycetes and their phenomic and genomic characterization uncovers novel biology.</title>
        <authorList>
            <person name="Wiegand S."/>
            <person name="Jogler M."/>
            <person name="Boedeker C."/>
            <person name="Pinto D."/>
            <person name="Vollmers J."/>
            <person name="Rivas-Marin E."/>
            <person name="Kohn T."/>
            <person name="Peeters S.H."/>
            <person name="Heuer A."/>
            <person name="Rast P."/>
            <person name="Oberbeckmann S."/>
            <person name="Bunk B."/>
            <person name="Jeske O."/>
            <person name="Meyerdierks A."/>
            <person name="Storesund J.E."/>
            <person name="Kallscheuer N."/>
            <person name="Luecker S."/>
            <person name="Lage O.M."/>
            <person name="Pohl T."/>
            <person name="Merkel B.J."/>
            <person name="Hornburger P."/>
            <person name="Mueller R.-W."/>
            <person name="Bruemmer F."/>
            <person name="Labrenz M."/>
            <person name="Spormann A.M."/>
            <person name="Op Den Camp H."/>
            <person name="Overmann J."/>
            <person name="Amann R."/>
            <person name="Jetten M.S.M."/>
            <person name="Mascher T."/>
            <person name="Medema M.H."/>
            <person name="Devos D.P."/>
            <person name="Kaster A.-K."/>
            <person name="Ovreas L."/>
            <person name="Rohde M."/>
            <person name="Galperin M.Y."/>
            <person name="Jogler C."/>
        </authorList>
    </citation>
    <scope>NUCLEOTIDE SEQUENCE [LARGE SCALE GENOMIC DNA]</scope>
    <source>
        <strain evidence="4 5">KOR34</strain>
    </source>
</reference>
<evidence type="ECO:0000313" key="5">
    <source>
        <dbReference type="Proteomes" id="UP000316714"/>
    </source>
</evidence>
<comment type="similarity">
    <text evidence="1">Belongs to the sulfotransferase 1 family.</text>
</comment>
<dbReference type="AlphaFoldDB" id="A0A5C5VDJ3"/>
<feature type="domain" description="Sulfotransferase" evidence="3">
    <location>
        <begin position="46"/>
        <end position="276"/>
    </location>
</feature>
<dbReference type="OrthoDB" id="570215at2"/>
<dbReference type="InterPro" id="IPR000863">
    <property type="entry name" value="Sulfotransferase_dom"/>
</dbReference>
<dbReference type="SUPFAM" id="SSF52540">
    <property type="entry name" value="P-loop containing nucleoside triphosphate hydrolases"/>
    <property type="match status" value="1"/>
</dbReference>
<dbReference type="Pfam" id="PF00685">
    <property type="entry name" value="Sulfotransfer_1"/>
    <property type="match status" value="1"/>
</dbReference>
<evidence type="ECO:0000259" key="3">
    <source>
        <dbReference type="Pfam" id="PF00685"/>
    </source>
</evidence>
<evidence type="ECO:0000313" key="4">
    <source>
        <dbReference type="EMBL" id="TWT36686.1"/>
    </source>
</evidence>
<evidence type="ECO:0000256" key="1">
    <source>
        <dbReference type="ARBA" id="ARBA00005771"/>
    </source>
</evidence>
<gene>
    <name evidence="4" type="ORF">KOR34_16260</name>
</gene>
<organism evidence="4 5">
    <name type="scientific">Posidoniimonas corsicana</name>
    <dbReference type="NCBI Taxonomy" id="1938618"/>
    <lineage>
        <taxon>Bacteria</taxon>
        <taxon>Pseudomonadati</taxon>
        <taxon>Planctomycetota</taxon>
        <taxon>Planctomycetia</taxon>
        <taxon>Pirellulales</taxon>
        <taxon>Lacipirellulaceae</taxon>
        <taxon>Posidoniimonas</taxon>
    </lineage>
</organism>
<dbReference type="Proteomes" id="UP000316714">
    <property type="component" value="Unassembled WGS sequence"/>
</dbReference>
<protein>
    <submittedName>
        <fullName evidence="4">Sulfotransferase domain protein</fullName>
    </submittedName>
</protein>
<dbReference type="PANTHER" id="PTHR11783">
    <property type="entry name" value="SULFOTRANSFERASE SULT"/>
    <property type="match status" value="1"/>
</dbReference>
<dbReference type="Gene3D" id="3.40.50.300">
    <property type="entry name" value="P-loop containing nucleotide triphosphate hydrolases"/>
    <property type="match status" value="1"/>
</dbReference>
<dbReference type="RefSeq" id="WP_146563793.1">
    <property type="nucleotide sequence ID" value="NZ_SIHJ01000001.1"/>
</dbReference>
<dbReference type="GO" id="GO:0008146">
    <property type="term" value="F:sulfotransferase activity"/>
    <property type="evidence" value="ECO:0007669"/>
    <property type="project" value="InterPro"/>
</dbReference>
<sequence>MLQNALHHKNPFVRKASMKLLGGVKRALPRANEGDLAELPPAIANSFPKSGTHLLDQIVGALPGRVNYGEFLSSMTSSLTFRRRADADVAATLARSRPGEIVRAHLFYGDQTAAALRGVNAAHFFIYRDPRDVVVSEAHYLRTMNRWHRLHKVFKQTATVEDAVRLAITGLAGRDDYFYPDIGERFRLYTPWIGNPRCCAVRFEDLTGENAESEISRMAGFYAEFAADQIDTAELAQAMKAAIAPEKSHTFRSGKRGGWREALTPELRRLFEETTNGLLVELGYEPNRNWADQA</sequence>
<evidence type="ECO:0000256" key="2">
    <source>
        <dbReference type="ARBA" id="ARBA00022679"/>
    </source>
</evidence>
<keyword evidence="5" id="KW-1185">Reference proteome</keyword>
<name>A0A5C5VDJ3_9BACT</name>
<proteinExistence type="inferred from homology"/>
<accession>A0A5C5VDJ3</accession>